<keyword evidence="11" id="KW-1185">Reference proteome</keyword>
<dbReference type="EMBL" id="FODJ01000004">
    <property type="protein sequence ID" value="SEO14671.1"/>
    <property type="molecule type" value="Genomic_DNA"/>
</dbReference>
<dbReference type="PANTHER" id="PTHR30387:SF2">
    <property type="entry name" value="MANNONATE DEHYDRATASE"/>
    <property type="match status" value="1"/>
</dbReference>
<dbReference type="Pfam" id="PF03786">
    <property type="entry name" value="UxuA"/>
    <property type="match status" value="1"/>
</dbReference>
<comment type="similarity">
    <text evidence="4 9">Belongs to the mannonate dehydratase family.</text>
</comment>
<evidence type="ECO:0000256" key="7">
    <source>
        <dbReference type="ARBA" id="ARBA00023211"/>
    </source>
</evidence>
<dbReference type="NCBIfam" id="TIGR00695">
    <property type="entry name" value="uxuA"/>
    <property type="match status" value="1"/>
</dbReference>
<proteinExistence type="inferred from homology"/>
<dbReference type="AlphaFoldDB" id="A0A1H8MBD5"/>
<evidence type="ECO:0000256" key="2">
    <source>
        <dbReference type="ARBA" id="ARBA00002713"/>
    </source>
</evidence>
<reference evidence="10 11" key="1">
    <citation type="submission" date="2016-10" db="EMBL/GenBank/DDBJ databases">
        <authorList>
            <person name="de Groot N.N."/>
        </authorList>
    </citation>
    <scope>NUCLEOTIDE SEQUENCE [LARGE SCALE GENOMIC DNA]</scope>
    <source>
        <strain evidence="10 11">CGMCC 1.10434</strain>
    </source>
</reference>
<organism evidence="10 11">
    <name type="scientific">Amphibacillus marinus</name>
    <dbReference type="NCBI Taxonomy" id="872970"/>
    <lineage>
        <taxon>Bacteria</taxon>
        <taxon>Bacillati</taxon>
        <taxon>Bacillota</taxon>
        <taxon>Bacilli</taxon>
        <taxon>Bacillales</taxon>
        <taxon>Bacillaceae</taxon>
        <taxon>Amphibacillus</taxon>
    </lineage>
</organism>
<dbReference type="GO" id="GO:0008198">
    <property type="term" value="F:ferrous iron binding"/>
    <property type="evidence" value="ECO:0007669"/>
    <property type="project" value="TreeGrafter"/>
</dbReference>
<dbReference type="HAMAP" id="MF_00106">
    <property type="entry name" value="UxuA"/>
    <property type="match status" value="1"/>
</dbReference>
<comment type="pathway">
    <text evidence="3 9">Carbohydrate metabolism; pentose and glucuronate interconversion.</text>
</comment>
<comment type="catalytic activity">
    <reaction evidence="1 9">
        <text>D-mannonate = 2-dehydro-3-deoxy-D-gluconate + H2O</text>
        <dbReference type="Rhea" id="RHEA:20097"/>
        <dbReference type="ChEBI" id="CHEBI:15377"/>
        <dbReference type="ChEBI" id="CHEBI:17767"/>
        <dbReference type="ChEBI" id="CHEBI:57990"/>
        <dbReference type="EC" id="4.2.1.8"/>
    </reaction>
</comment>
<evidence type="ECO:0000256" key="6">
    <source>
        <dbReference type="ARBA" id="ARBA00023004"/>
    </source>
</evidence>
<keyword evidence="7 9" id="KW-0464">Manganese</keyword>
<evidence type="ECO:0000256" key="4">
    <source>
        <dbReference type="ARBA" id="ARBA00007389"/>
    </source>
</evidence>
<evidence type="ECO:0000313" key="11">
    <source>
        <dbReference type="Proteomes" id="UP000199300"/>
    </source>
</evidence>
<keyword evidence="6 9" id="KW-0408">Iron</keyword>
<dbReference type="GO" id="GO:0008927">
    <property type="term" value="F:mannonate dehydratase activity"/>
    <property type="evidence" value="ECO:0007669"/>
    <property type="project" value="UniProtKB-UniRule"/>
</dbReference>
<dbReference type="InterPro" id="IPR004628">
    <property type="entry name" value="Man_deHydtase"/>
</dbReference>
<accession>A0A1H8MBD5</accession>
<dbReference type="STRING" id="872970.SAMN04488134_104101"/>
<dbReference type="NCBIfam" id="NF003027">
    <property type="entry name" value="PRK03906.1"/>
    <property type="match status" value="2"/>
</dbReference>
<evidence type="ECO:0000256" key="8">
    <source>
        <dbReference type="ARBA" id="ARBA00023239"/>
    </source>
</evidence>
<comment type="function">
    <text evidence="2 9">Catalyzes the dehydration of D-mannonate.</text>
</comment>
<dbReference type="InterPro" id="IPR036237">
    <property type="entry name" value="Xyl_isomerase-like_sf"/>
</dbReference>
<keyword evidence="8 9" id="KW-0456">Lyase</keyword>
<name>A0A1H8MBD5_9BACI</name>
<dbReference type="SUPFAM" id="SSF51658">
    <property type="entry name" value="Xylose isomerase-like"/>
    <property type="match status" value="1"/>
</dbReference>
<sequence>MTEMKMVFRWFGHDDPVPLKYINQIPGMYGIVSALYDIPVGDVWPLDKITKLKQTIEEAGLHLEIIESVPVHEDIKLGHPTRDQYISNYQDTIRNLAKAGIKVICYNFMPVFDWTRTQLDKQLPDGSSTLVFYNEQLEKLSQDKNNLALPGWDTSYQKQELQALLEAYQDKTDEDLWASLSYFLKAIIPVAEECDIKMAIHPDDPPWSLFDLPRIIKNEQSLDRLISIVDSDSNGLTLCSGSLGCDANNDVIKLVKKFGQKNKIHFAHMRNVKILDNRDFEESAHYSATGSLDMSGILKAYADSNFSGYMRPDHGRMIWGEQGRAGYGLYDRALGASYLLGIWEAFTKE</sequence>
<protein>
    <recommendedName>
        <fullName evidence="5 9">Mannonate dehydratase</fullName>
        <ecNumber evidence="5 9">4.2.1.8</ecNumber>
    </recommendedName>
    <alternativeName>
        <fullName evidence="9">D-mannonate hydro-lyase</fullName>
    </alternativeName>
</protein>
<evidence type="ECO:0000256" key="5">
    <source>
        <dbReference type="ARBA" id="ARBA00012927"/>
    </source>
</evidence>
<evidence type="ECO:0000313" key="10">
    <source>
        <dbReference type="EMBL" id="SEO14671.1"/>
    </source>
</evidence>
<comment type="cofactor">
    <cofactor evidence="9">
        <name>Fe(2+)</name>
        <dbReference type="ChEBI" id="CHEBI:29033"/>
    </cofactor>
    <cofactor evidence="9">
        <name>Mn(2+)</name>
        <dbReference type="ChEBI" id="CHEBI:29035"/>
    </cofactor>
</comment>
<dbReference type="EC" id="4.2.1.8" evidence="5 9"/>
<dbReference type="Gene3D" id="3.20.20.150">
    <property type="entry name" value="Divalent-metal-dependent TIM barrel enzymes"/>
    <property type="match status" value="1"/>
</dbReference>
<evidence type="ECO:0000256" key="3">
    <source>
        <dbReference type="ARBA" id="ARBA00004892"/>
    </source>
</evidence>
<dbReference type="UniPathway" id="UPA00246"/>
<dbReference type="PIRSF" id="PIRSF016049">
    <property type="entry name" value="Man_dehyd"/>
    <property type="match status" value="1"/>
</dbReference>
<dbReference type="PANTHER" id="PTHR30387">
    <property type="entry name" value="MANNONATE DEHYDRATASE"/>
    <property type="match status" value="1"/>
</dbReference>
<dbReference type="Proteomes" id="UP000199300">
    <property type="component" value="Unassembled WGS sequence"/>
</dbReference>
<dbReference type="GO" id="GO:0042840">
    <property type="term" value="P:D-glucuronate catabolic process"/>
    <property type="evidence" value="ECO:0007669"/>
    <property type="project" value="TreeGrafter"/>
</dbReference>
<evidence type="ECO:0000256" key="9">
    <source>
        <dbReference type="HAMAP-Rule" id="MF_00106"/>
    </source>
</evidence>
<gene>
    <name evidence="9" type="primary">uxuA</name>
    <name evidence="10" type="ORF">SAMN04488134_104101</name>
</gene>
<evidence type="ECO:0000256" key="1">
    <source>
        <dbReference type="ARBA" id="ARBA00001794"/>
    </source>
</evidence>
<dbReference type="GO" id="GO:0030145">
    <property type="term" value="F:manganese ion binding"/>
    <property type="evidence" value="ECO:0007669"/>
    <property type="project" value="TreeGrafter"/>
</dbReference>